<evidence type="ECO:0000256" key="8">
    <source>
        <dbReference type="ARBA" id="ARBA00022741"/>
    </source>
</evidence>
<proteinExistence type="predicted"/>
<evidence type="ECO:0000256" key="6">
    <source>
        <dbReference type="ARBA" id="ARBA00022679"/>
    </source>
</evidence>
<dbReference type="SUPFAM" id="SSF47384">
    <property type="entry name" value="Homodimeric domain of signal transducing histidine kinase"/>
    <property type="match status" value="1"/>
</dbReference>
<dbReference type="PANTHER" id="PTHR43065">
    <property type="entry name" value="SENSOR HISTIDINE KINASE"/>
    <property type="match status" value="1"/>
</dbReference>
<evidence type="ECO:0000259" key="15">
    <source>
        <dbReference type="PROSITE" id="PS50109"/>
    </source>
</evidence>
<evidence type="ECO:0000256" key="13">
    <source>
        <dbReference type="SAM" id="Coils"/>
    </source>
</evidence>
<evidence type="ECO:0000256" key="3">
    <source>
        <dbReference type="ARBA" id="ARBA00012438"/>
    </source>
</evidence>
<dbReference type="SMART" id="SM00387">
    <property type="entry name" value="HATPase_c"/>
    <property type="match status" value="1"/>
</dbReference>
<keyword evidence="10" id="KW-0067">ATP-binding</keyword>
<comment type="caution">
    <text evidence="16">The sequence shown here is derived from an EMBL/GenBank/DDBJ whole genome shotgun (WGS) entry which is preliminary data.</text>
</comment>
<keyword evidence="8" id="KW-0547">Nucleotide-binding</keyword>
<feature type="transmembrane region" description="Helical" evidence="14">
    <location>
        <begin position="326"/>
        <end position="345"/>
    </location>
</feature>
<organism evidence="16 17">
    <name type="scientific">Phyllobacterium phragmitis</name>
    <dbReference type="NCBI Taxonomy" id="2670329"/>
    <lineage>
        <taxon>Bacteria</taxon>
        <taxon>Pseudomonadati</taxon>
        <taxon>Pseudomonadota</taxon>
        <taxon>Alphaproteobacteria</taxon>
        <taxon>Hyphomicrobiales</taxon>
        <taxon>Phyllobacteriaceae</taxon>
        <taxon>Phyllobacterium</taxon>
    </lineage>
</organism>
<dbReference type="PIRSF" id="PIRSF036431">
    <property type="entry name" value="STHK_DctB"/>
    <property type="match status" value="1"/>
</dbReference>
<dbReference type="Gene3D" id="3.30.565.10">
    <property type="entry name" value="Histidine kinase-like ATPase, C-terminal domain"/>
    <property type="match status" value="1"/>
</dbReference>
<feature type="coiled-coil region" evidence="13">
    <location>
        <begin position="348"/>
        <end position="410"/>
    </location>
</feature>
<dbReference type="InterPro" id="IPR004358">
    <property type="entry name" value="Sig_transdc_His_kin-like_C"/>
</dbReference>
<gene>
    <name evidence="16" type="ORF">PPNSA23_11180</name>
</gene>
<dbReference type="InterPro" id="IPR003661">
    <property type="entry name" value="HisK_dim/P_dom"/>
</dbReference>
<keyword evidence="7 14" id="KW-0812">Transmembrane</keyword>
<keyword evidence="11 14" id="KW-1133">Transmembrane helix</keyword>
<dbReference type="Gene3D" id="1.10.287.130">
    <property type="match status" value="1"/>
</dbReference>
<name>A0ABQ0GWY6_9HYPH</name>
<dbReference type="InterPro" id="IPR003594">
    <property type="entry name" value="HATPase_dom"/>
</dbReference>
<dbReference type="EMBL" id="BAAFZP010000001">
    <property type="protein sequence ID" value="GAB1581175.1"/>
    <property type="molecule type" value="Genomic_DNA"/>
</dbReference>
<keyword evidence="12" id="KW-0902">Two-component regulatory system</keyword>
<evidence type="ECO:0000256" key="11">
    <source>
        <dbReference type="ARBA" id="ARBA00022989"/>
    </source>
</evidence>
<reference evidence="16 17" key="1">
    <citation type="submission" date="2024-10" db="EMBL/GenBank/DDBJ databases">
        <title>Isolation, draft genome sequencing and identification of Phyllobacterium sp. NSA23, isolated from leaf soil.</title>
        <authorList>
            <person name="Akita H."/>
        </authorList>
    </citation>
    <scope>NUCLEOTIDE SEQUENCE [LARGE SCALE GENOMIC DNA]</scope>
    <source>
        <strain evidence="16 17">NSA23</strain>
    </source>
</reference>
<dbReference type="InterPro" id="IPR036097">
    <property type="entry name" value="HisK_dim/P_sf"/>
</dbReference>
<dbReference type="GO" id="GO:0016301">
    <property type="term" value="F:kinase activity"/>
    <property type="evidence" value="ECO:0007669"/>
    <property type="project" value="UniProtKB-KW"/>
</dbReference>
<evidence type="ECO:0000313" key="16">
    <source>
        <dbReference type="EMBL" id="GAB1581175.1"/>
    </source>
</evidence>
<dbReference type="Gene3D" id="6.10.250.3020">
    <property type="match status" value="1"/>
</dbReference>
<dbReference type="CDD" id="cd00082">
    <property type="entry name" value="HisKA"/>
    <property type="match status" value="1"/>
</dbReference>
<evidence type="ECO:0000256" key="5">
    <source>
        <dbReference type="ARBA" id="ARBA00022553"/>
    </source>
</evidence>
<evidence type="ECO:0000256" key="1">
    <source>
        <dbReference type="ARBA" id="ARBA00000085"/>
    </source>
</evidence>
<dbReference type="Pfam" id="PF00512">
    <property type="entry name" value="HisKA"/>
    <property type="match status" value="1"/>
</dbReference>
<evidence type="ECO:0000256" key="2">
    <source>
        <dbReference type="ARBA" id="ARBA00004651"/>
    </source>
</evidence>
<keyword evidence="14" id="KW-0472">Membrane</keyword>
<evidence type="ECO:0000256" key="12">
    <source>
        <dbReference type="ARBA" id="ARBA00023012"/>
    </source>
</evidence>
<dbReference type="InterPro" id="IPR005467">
    <property type="entry name" value="His_kinase_dom"/>
</dbReference>
<keyword evidence="17" id="KW-1185">Reference proteome</keyword>
<feature type="domain" description="Histidine kinase" evidence="15">
    <location>
        <begin position="419"/>
        <end position="630"/>
    </location>
</feature>
<dbReference type="InterPro" id="IPR029151">
    <property type="entry name" value="Sensor-like_sf"/>
</dbReference>
<dbReference type="EC" id="2.7.13.3" evidence="3"/>
<dbReference type="PRINTS" id="PR00344">
    <property type="entry name" value="BCTRLSENSOR"/>
</dbReference>
<dbReference type="PROSITE" id="PS50109">
    <property type="entry name" value="HIS_KIN"/>
    <property type="match status" value="1"/>
</dbReference>
<dbReference type="Proteomes" id="UP001628091">
    <property type="component" value="Unassembled WGS sequence"/>
</dbReference>
<evidence type="ECO:0000256" key="4">
    <source>
        <dbReference type="ARBA" id="ARBA00022475"/>
    </source>
</evidence>
<dbReference type="PANTHER" id="PTHR43065:SF46">
    <property type="entry name" value="C4-DICARBOXYLATE TRANSPORT SENSOR PROTEIN DCTB"/>
    <property type="match status" value="1"/>
</dbReference>
<dbReference type="SUPFAM" id="SSF103190">
    <property type="entry name" value="Sensory domain-like"/>
    <property type="match status" value="1"/>
</dbReference>
<dbReference type="InterPro" id="IPR036890">
    <property type="entry name" value="HATPase_C_sf"/>
</dbReference>
<protein>
    <recommendedName>
        <fullName evidence="3">histidine kinase</fullName>
        <ecNumber evidence="3">2.7.13.3</ecNumber>
    </recommendedName>
</protein>
<evidence type="ECO:0000256" key="14">
    <source>
        <dbReference type="SAM" id="Phobius"/>
    </source>
</evidence>
<dbReference type="InterPro" id="IPR017055">
    <property type="entry name" value="Sig_transdc_His_kinase_DctB"/>
</dbReference>
<evidence type="ECO:0000256" key="9">
    <source>
        <dbReference type="ARBA" id="ARBA00022777"/>
    </source>
</evidence>
<comment type="subcellular location">
    <subcellularLocation>
        <location evidence="2">Cell membrane</location>
        <topology evidence="2">Multi-pass membrane protein</topology>
    </subcellularLocation>
</comment>
<feature type="transmembrane region" description="Helical" evidence="14">
    <location>
        <begin position="35"/>
        <end position="54"/>
    </location>
</feature>
<dbReference type="SUPFAM" id="SSF55874">
    <property type="entry name" value="ATPase domain of HSP90 chaperone/DNA topoisomerase II/histidine kinase"/>
    <property type="match status" value="1"/>
</dbReference>
<keyword evidence="6" id="KW-0808">Transferase</keyword>
<dbReference type="SMART" id="SM00388">
    <property type="entry name" value="HisKA"/>
    <property type="match status" value="1"/>
</dbReference>
<evidence type="ECO:0000313" key="17">
    <source>
        <dbReference type="Proteomes" id="UP001628091"/>
    </source>
</evidence>
<comment type="catalytic activity">
    <reaction evidence="1">
        <text>ATP + protein L-histidine = ADP + protein N-phospho-L-histidine.</text>
        <dbReference type="EC" id="2.7.13.3"/>
    </reaction>
</comment>
<keyword evidence="5" id="KW-0597">Phosphoprotein</keyword>
<keyword evidence="9 16" id="KW-0418">Kinase</keyword>
<evidence type="ECO:0000256" key="10">
    <source>
        <dbReference type="ARBA" id="ARBA00022840"/>
    </source>
</evidence>
<evidence type="ECO:0000256" key="7">
    <source>
        <dbReference type="ARBA" id="ARBA00022692"/>
    </source>
</evidence>
<dbReference type="CDD" id="cd00075">
    <property type="entry name" value="HATPase"/>
    <property type="match status" value="1"/>
</dbReference>
<keyword evidence="4" id="KW-1003">Cell membrane</keyword>
<dbReference type="Pfam" id="PF02518">
    <property type="entry name" value="HATPase_c"/>
    <property type="match status" value="1"/>
</dbReference>
<keyword evidence="13" id="KW-0175">Coiled coil</keyword>
<accession>A0ABQ0GWY6</accession>
<dbReference type="Gene3D" id="3.30.450.20">
    <property type="entry name" value="PAS domain"/>
    <property type="match status" value="2"/>
</dbReference>
<sequence>MSGFLHIPRMKSITAPLITSVEKGPRLFSRAAVQWTIYAMAAAAALLAALWFAGDYGQEQAYRALDARTRNAATLNAVVLRTVLEKQRSLPFVLAQDRDIATALASGDPARFHDLDRKLESLIDETGASVIYILNKDGLAVAASNWRTPTSFVGHNYAFRPYYSEAVKSGAAEYYALGTASLRPGLYISRRVEGPQGLLGIVVVKVGFDQVEEDWRHAAGASYVTDGHGVVLVTSVPQWRFMTLTDIPPQAQAALRESLQFGDAPLATLPIQPHSSEERPDIVKASLPDARPADFVRVSVPVPTAAWTLHMLAPAAQEVRASVREARSLAVLGLIPVLALAAWLLHRHQRILRRAAQARLAREELERRVGERTAELSATNKRLEFEVEERQKTVLRLQEVREELAQANRLAILGQVAAGITHEINQPVAAIRSYADNARTFLARDKPAAVGENLSAIAALTERIGTIADGLRTFSRKGTGGVEPTSVAEAMDGAFLLLNNRLRQQGVELACDIPPPHVRVLGNRVRLEQVLVNLIQNAMEAMEGQTDGRVDLTWRQQGSETELVVADNGPGIPPEVMVRLFTPFTTTKKGGLGLGHVICNDIVTEFGGRLEVESVPGQGTRFVIHLRSVQ</sequence>